<dbReference type="Proteomes" id="UP001229421">
    <property type="component" value="Unassembled WGS sequence"/>
</dbReference>
<protein>
    <submittedName>
        <fullName evidence="2">Uncharacterized protein</fullName>
    </submittedName>
</protein>
<evidence type="ECO:0000256" key="1">
    <source>
        <dbReference type="SAM" id="Phobius"/>
    </source>
</evidence>
<dbReference type="EMBL" id="JAUHHV010000005">
    <property type="protein sequence ID" value="KAK1424987.1"/>
    <property type="molecule type" value="Genomic_DNA"/>
</dbReference>
<comment type="caution">
    <text evidence="2">The sequence shown here is derived from an EMBL/GenBank/DDBJ whole genome shotgun (WGS) entry which is preliminary data.</text>
</comment>
<evidence type="ECO:0000313" key="2">
    <source>
        <dbReference type="EMBL" id="KAK1424987.1"/>
    </source>
</evidence>
<accession>A0AAD8KLB1</accession>
<sequence>MKIHRVKRLASFLSNLISFFSWSRKYQRLLVLHIVAKITSEVNHNYVLLMFLALSLCIVTIFLRVSSKQSNDSEESHSHSNPLLSMLELYPLSHKLDHDEILDETHSLANIMAEDNQKVIPWLHKVDEEILDETHSLANIMAEDNQKVIPWLHKVDEEILDETYSLANIVAEEDEHEFIPRLVYLELIESATGNHDDYKNDDIPNHFVHVKLIEGATSIKDEIEEFHGYDGDNEGEGDHGSDDDDLNIRIEEFIAMNIRTWREEMLIDKLYAY</sequence>
<feature type="transmembrane region" description="Helical" evidence="1">
    <location>
        <begin position="47"/>
        <end position="65"/>
    </location>
</feature>
<gene>
    <name evidence="2" type="ORF">QVD17_20329</name>
</gene>
<reference evidence="2" key="1">
    <citation type="journal article" date="2023" name="bioRxiv">
        <title>Improved chromosome-level genome assembly for marigold (Tagetes erecta).</title>
        <authorList>
            <person name="Jiang F."/>
            <person name="Yuan L."/>
            <person name="Wang S."/>
            <person name="Wang H."/>
            <person name="Xu D."/>
            <person name="Wang A."/>
            <person name="Fan W."/>
        </authorList>
    </citation>
    <scope>NUCLEOTIDE SEQUENCE</scope>
    <source>
        <strain evidence="2">WSJ</strain>
        <tissue evidence="2">Leaf</tissue>
    </source>
</reference>
<name>A0AAD8KLB1_TARER</name>
<keyword evidence="3" id="KW-1185">Reference proteome</keyword>
<organism evidence="2 3">
    <name type="scientific">Tagetes erecta</name>
    <name type="common">African marigold</name>
    <dbReference type="NCBI Taxonomy" id="13708"/>
    <lineage>
        <taxon>Eukaryota</taxon>
        <taxon>Viridiplantae</taxon>
        <taxon>Streptophyta</taxon>
        <taxon>Embryophyta</taxon>
        <taxon>Tracheophyta</taxon>
        <taxon>Spermatophyta</taxon>
        <taxon>Magnoliopsida</taxon>
        <taxon>eudicotyledons</taxon>
        <taxon>Gunneridae</taxon>
        <taxon>Pentapetalae</taxon>
        <taxon>asterids</taxon>
        <taxon>campanulids</taxon>
        <taxon>Asterales</taxon>
        <taxon>Asteraceae</taxon>
        <taxon>Asteroideae</taxon>
        <taxon>Heliantheae alliance</taxon>
        <taxon>Tageteae</taxon>
        <taxon>Tagetes</taxon>
    </lineage>
</organism>
<keyword evidence="1" id="KW-1133">Transmembrane helix</keyword>
<keyword evidence="1" id="KW-0812">Transmembrane</keyword>
<dbReference type="AlphaFoldDB" id="A0AAD8KLB1"/>
<proteinExistence type="predicted"/>
<keyword evidence="1" id="KW-0472">Membrane</keyword>
<evidence type="ECO:0000313" key="3">
    <source>
        <dbReference type="Proteomes" id="UP001229421"/>
    </source>
</evidence>